<feature type="signal peptide" evidence="2">
    <location>
        <begin position="1"/>
        <end position="29"/>
    </location>
</feature>
<feature type="region of interest" description="Disordered" evidence="1">
    <location>
        <begin position="96"/>
        <end position="121"/>
    </location>
</feature>
<proteinExistence type="predicted"/>
<dbReference type="AlphaFoldDB" id="A0AAJ0HQZ6"/>
<evidence type="ECO:0000313" key="4">
    <source>
        <dbReference type="Proteomes" id="UP001275084"/>
    </source>
</evidence>
<reference evidence="3" key="2">
    <citation type="submission" date="2023-06" db="EMBL/GenBank/DDBJ databases">
        <authorList>
            <consortium name="Lawrence Berkeley National Laboratory"/>
            <person name="Haridas S."/>
            <person name="Hensen N."/>
            <person name="Bonometti L."/>
            <person name="Westerberg I."/>
            <person name="Brannstrom I.O."/>
            <person name="Guillou S."/>
            <person name="Cros-Aarteil S."/>
            <person name="Calhoun S."/>
            <person name="Kuo A."/>
            <person name="Mondo S."/>
            <person name="Pangilinan J."/>
            <person name="Riley R."/>
            <person name="Labutti K."/>
            <person name="Andreopoulos B."/>
            <person name="Lipzen A."/>
            <person name="Chen C."/>
            <person name="Yanf M."/>
            <person name="Daum C."/>
            <person name="Ng V."/>
            <person name="Clum A."/>
            <person name="Steindorff A."/>
            <person name="Ohm R."/>
            <person name="Martin F."/>
            <person name="Silar P."/>
            <person name="Natvig D."/>
            <person name="Lalanne C."/>
            <person name="Gautier V."/>
            <person name="Ament-Velasquez S.L."/>
            <person name="Kruys A."/>
            <person name="Hutchinson M.I."/>
            <person name="Powell A.J."/>
            <person name="Barry K."/>
            <person name="Miller A.N."/>
            <person name="Grigoriev I.V."/>
            <person name="Debuchy R."/>
            <person name="Gladieux P."/>
            <person name="Thoren M.H."/>
            <person name="Johannesson H."/>
        </authorList>
    </citation>
    <scope>NUCLEOTIDE SEQUENCE</scope>
    <source>
        <strain evidence="3">CBS 955.72</strain>
    </source>
</reference>
<keyword evidence="2" id="KW-0732">Signal</keyword>
<feature type="chain" id="PRO_5042613039" description="Secreted protein" evidence="2">
    <location>
        <begin position="30"/>
        <end position="202"/>
    </location>
</feature>
<feature type="region of interest" description="Disordered" evidence="1">
    <location>
        <begin position="180"/>
        <end position="202"/>
    </location>
</feature>
<evidence type="ECO:0000313" key="3">
    <source>
        <dbReference type="EMBL" id="KAK3359778.1"/>
    </source>
</evidence>
<evidence type="ECO:0000256" key="1">
    <source>
        <dbReference type="SAM" id="MobiDB-lite"/>
    </source>
</evidence>
<comment type="caution">
    <text evidence="3">The sequence shown here is derived from an EMBL/GenBank/DDBJ whole genome shotgun (WGS) entry which is preliminary data.</text>
</comment>
<keyword evidence="4" id="KW-1185">Reference proteome</keyword>
<feature type="compositionally biased region" description="Basic residues" evidence="1">
    <location>
        <begin position="111"/>
        <end position="121"/>
    </location>
</feature>
<dbReference type="Proteomes" id="UP001275084">
    <property type="component" value="Unassembled WGS sequence"/>
</dbReference>
<reference evidence="3" key="1">
    <citation type="journal article" date="2023" name="Mol. Phylogenet. Evol.">
        <title>Genome-scale phylogeny and comparative genomics of the fungal order Sordariales.</title>
        <authorList>
            <person name="Hensen N."/>
            <person name="Bonometti L."/>
            <person name="Westerberg I."/>
            <person name="Brannstrom I.O."/>
            <person name="Guillou S."/>
            <person name="Cros-Aarteil S."/>
            <person name="Calhoun S."/>
            <person name="Haridas S."/>
            <person name="Kuo A."/>
            <person name="Mondo S."/>
            <person name="Pangilinan J."/>
            <person name="Riley R."/>
            <person name="LaButti K."/>
            <person name="Andreopoulos B."/>
            <person name="Lipzen A."/>
            <person name="Chen C."/>
            <person name="Yan M."/>
            <person name="Daum C."/>
            <person name="Ng V."/>
            <person name="Clum A."/>
            <person name="Steindorff A."/>
            <person name="Ohm R.A."/>
            <person name="Martin F."/>
            <person name="Silar P."/>
            <person name="Natvig D.O."/>
            <person name="Lalanne C."/>
            <person name="Gautier V."/>
            <person name="Ament-Velasquez S.L."/>
            <person name="Kruys A."/>
            <person name="Hutchinson M.I."/>
            <person name="Powell A.J."/>
            <person name="Barry K."/>
            <person name="Miller A.N."/>
            <person name="Grigoriev I.V."/>
            <person name="Debuchy R."/>
            <person name="Gladieux P."/>
            <person name="Hiltunen Thoren M."/>
            <person name="Johannesson H."/>
        </authorList>
    </citation>
    <scope>NUCLEOTIDE SEQUENCE</scope>
    <source>
        <strain evidence="3">CBS 955.72</strain>
    </source>
</reference>
<dbReference type="EMBL" id="JAUIQD010000002">
    <property type="protein sequence ID" value="KAK3359778.1"/>
    <property type="molecule type" value="Genomic_DNA"/>
</dbReference>
<protein>
    <recommendedName>
        <fullName evidence="5">Secreted protein</fullName>
    </recommendedName>
</protein>
<organism evidence="3 4">
    <name type="scientific">Lasiosphaeria hispida</name>
    <dbReference type="NCBI Taxonomy" id="260671"/>
    <lineage>
        <taxon>Eukaryota</taxon>
        <taxon>Fungi</taxon>
        <taxon>Dikarya</taxon>
        <taxon>Ascomycota</taxon>
        <taxon>Pezizomycotina</taxon>
        <taxon>Sordariomycetes</taxon>
        <taxon>Sordariomycetidae</taxon>
        <taxon>Sordariales</taxon>
        <taxon>Lasiosphaeriaceae</taxon>
        <taxon>Lasiosphaeria</taxon>
    </lineage>
</organism>
<accession>A0AAJ0HQZ6</accession>
<evidence type="ECO:0000256" key="2">
    <source>
        <dbReference type="SAM" id="SignalP"/>
    </source>
</evidence>
<sequence length="202" mass="22819">MWFCIRELSFPRFILLFSFVKCSCPPARSWETGPSILRPSGVGWTWEERAPGVALVGSPRHPLFHISCPSSLPGVKEAIRSPACFWLDENGLAAGRRKEKGENGDGPIRGSRNHRLGTPRRETTRRRLFARGEDAPIKKDDFSFLLDVGEERHFIHITPAGLRMDRIPRTHANIRATMSRNGRHHGDMSPKGPGWNGGEFWL</sequence>
<gene>
    <name evidence="3" type="ORF">B0T25DRAFT_109447</name>
</gene>
<name>A0AAJ0HQZ6_9PEZI</name>
<evidence type="ECO:0008006" key="5">
    <source>
        <dbReference type="Google" id="ProtNLM"/>
    </source>
</evidence>